<evidence type="ECO:0000313" key="2">
    <source>
        <dbReference type="Proteomes" id="UP000198034"/>
    </source>
</evidence>
<proteinExistence type="predicted"/>
<dbReference type="InterPro" id="IPR013783">
    <property type="entry name" value="Ig-like_fold"/>
</dbReference>
<evidence type="ECO:0000313" key="1">
    <source>
        <dbReference type="EMBL" id="OWP74529.1"/>
    </source>
</evidence>
<evidence type="ECO:0008006" key="3">
    <source>
        <dbReference type="Google" id="ProtNLM"/>
    </source>
</evidence>
<dbReference type="PROSITE" id="PS51257">
    <property type="entry name" value="PROKAR_LIPOPROTEIN"/>
    <property type="match status" value="1"/>
</dbReference>
<name>A0A246G7L4_9FLAO</name>
<gene>
    <name evidence="1" type="ORF">BWK62_14130</name>
</gene>
<protein>
    <recommendedName>
        <fullName evidence="3">Fibronectin type-III domain-containing protein</fullName>
    </recommendedName>
</protein>
<organism evidence="1 2">
    <name type="scientific">Flavobacterium columnare</name>
    <dbReference type="NCBI Taxonomy" id="996"/>
    <lineage>
        <taxon>Bacteria</taxon>
        <taxon>Pseudomonadati</taxon>
        <taxon>Bacteroidota</taxon>
        <taxon>Flavobacteriia</taxon>
        <taxon>Flavobacteriales</taxon>
        <taxon>Flavobacteriaceae</taxon>
        <taxon>Flavobacterium</taxon>
    </lineage>
</organism>
<accession>A0A246G7L4</accession>
<dbReference type="Proteomes" id="UP000198034">
    <property type="component" value="Unassembled WGS sequence"/>
</dbReference>
<comment type="caution">
    <text evidence="1">The sequence shown here is derived from an EMBL/GenBank/DDBJ whole genome shotgun (WGS) entry which is preliminary data.</text>
</comment>
<sequence length="319" mass="36818">MKAFNIYITLLFIFTFFSCEDILEKDLSNESLITIYPKEGERIESNVINFQWEKLKGVENYHLQVFNNKDLLIKDTITKKSNLNISLPEGLYKWKMRGENLAYYSQFTNLTSFKISLSNDLSKQQIVLLSPTNEFYTNSKTFNLSWQTLNAISSYTLQIINITNANNIVLEQTGISNNTFAMNSSILEKDGKYEWKIKGLNSFSETPFSNRFFYVDTTIPNQPQNVLPTNNSKYNINTNIPFSWSIEPDSGIIKSTIESFNIDFSTDNSFNTILQTSTTTANNFQRSFNTPGDYYWRVRAKDKAGNISIYSNTYKLTIN</sequence>
<reference evidence="1 2" key="1">
    <citation type="journal article" date="2017" name="Infect. Genet. Evol.">
        <title>Comparative genome analysis of fish pathogen Flavobacterium columnare reveals extensive sequence diversity within the species.</title>
        <authorList>
            <person name="Kayansamruaj P."/>
            <person name="Dong H.T."/>
            <person name="Hirono I."/>
            <person name="Kondo H."/>
            <person name="Senapin S."/>
            <person name="Rodkhum C."/>
        </authorList>
    </citation>
    <scope>NUCLEOTIDE SEQUENCE [LARGE SCALE GENOMIC DNA]</scope>
    <source>
        <strain evidence="1 2">1214</strain>
    </source>
</reference>
<dbReference type="Gene3D" id="2.60.40.10">
    <property type="entry name" value="Immunoglobulins"/>
    <property type="match status" value="3"/>
</dbReference>
<dbReference type="EMBL" id="MTCY01000067">
    <property type="protein sequence ID" value="OWP74529.1"/>
    <property type="molecule type" value="Genomic_DNA"/>
</dbReference>
<dbReference type="AlphaFoldDB" id="A0A246G7L4"/>